<dbReference type="OrthoDB" id="9810191at2"/>
<dbReference type="PRINTS" id="PR01041">
    <property type="entry name" value="TRNASYNTHMET"/>
</dbReference>
<dbReference type="PANTHER" id="PTHR43326">
    <property type="entry name" value="METHIONYL-TRNA SYNTHETASE"/>
    <property type="match status" value="1"/>
</dbReference>
<dbReference type="InterPro" id="IPR009080">
    <property type="entry name" value="tRNAsynth_Ia_anticodon-bd"/>
</dbReference>
<feature type="binding site" evidence="15">
    <location>
        <position position="146"/>
    </location>
    <ligand>
        <name>Zn(2+)</name>
        <dbReference type="ChEBI" id="CHEBI:29105"/>
    </ligand>
</feature>
<keyword evidence="8 15" id="KW-0547">Nucleotide-binding</keyword>
<dbReference type="eggNOG" id="COG0143">
    <property type="taxonomic scope" value="Bacteria"/>
</dbReference>
<dbReference type="NCBIfam" id="NF008900">
    <property type="entry name" value="PRK12267.1"/>
    <property type="match status" value="1"/>
</dbReference>
<comment type="subunit">
    <text evidence="3 15">Homodimer.</text>
</comment>
<organism evidence="18 19">
    <name type="scientific">Desulfonatronospira thiodismutans ASO3-1</name>
    <dbReference type="NCBI Taxonomy" id="555779"/>
    <lineage>
        <taxon>Bacteria</taxon>
        <taxon>Pseudomonadati</taxon>
        <taxon>Thermodesulfobacteriota</taxon>
        <taxon>Desulfovibrionia</taxon>
        <taxon>Desulfovibrionales</taxon>
        <taxon>Desulfonatronovibrionaceae</taxon>
        <taxon>Desulfonatronospira</taxon>
    </lineage>
</organism>
<comment type="caution">
    <text evidence="15">Lacks conserved residue(s) required for the propagation of feature annotation.</text>
</comment>
<evidence type="ECO:0000256" key="5">
    <source>
        <dbReference type="ARBA" id="ARBA00022555"/>
    </source>
</evidence>
<comment type="similarity">
    <text evidence="15">Belongs to the class-I aminoacyl-tRNA synthetase family. MetG type 2A subfamily.</text>
</comment>
<keyword evidence="19" id="KW-1185">Reference proteome</keyword>
<dbReference type="InterPro" id="IPR004495">
    <property type="entry name" value="Met-tRNA-synth_bsu_C"/>
</dbReference>
<dbReference type="Gene3D" id="2.170.220.10">
    <property type="match status" value="1"/>
</dbReference>
<keyword evidence="6 15" id="KW-0436">Ligase</keyword>
<dbReference type="SUPFAM" id="SSF52374">
    <property type="entry name" value="Nucleotidylyl transferase"/>
    <property type="match status" value="1"/>
</dbReference>
<reference evidence="18" key="1">
    <citation type="submission" date="2010-05" db="EMBL/GenBank/DDBJ databases">
        <title>The draft genome of Desulfonatronospira thiodismutans ASO3-1.</title>
        <authorList>
            <consortium name="US DOE Joint Genome Institute (JGI-PGF)"/>
            <person name="Lucas S."/>
            <person name="Copeland A."/>
            <person name="Lapidus A."/>
            <person name="Cheng J.-F."/>
            <person name="Bruce D."/>
            <person name="Goodwin L."/>
            <person name="Pitluck S."/>
            <person name="Chertkov O."/>
            <person name="Brettin T."/>
            <person name="Detter J.C."/>
            <person name="Han C."/>
            <person name="Land M.L."/>
            <person name="Hauser L."/>
            <person name="Kyrpides N."/>
            <person name="Mikhailova N."/>
            <person name="Muyzer G."/>
            <person name="Woyke T."/>
        </authorList>
    </citation>
    <scope>NUCLEOTIDE SEQUENCE [LARGE SCALE GENOMIC DNA]</scope>
    <source>
        <strain evidence="18">ASO3-1</strain>
    </source>
</reference>
<evidence type="ECO:0000256" key="2">
    <source>
        <dbReference type="ARBA" id="ARBA00004496"/>
    </source>
</evidence>
<evidence type="ECO:0000256" key="16">
    <source>
        <dbReference type="SAM" id="MobiDB-lite"/>
    </source>
</evidence>
<feature type="binding site" evidence="15">
    <location>
        <position position="143"/>
    </location>
    <ligand>
        <name>Zn(2+)</name>
        <dbReference type="ChEBI" id="CHEBI:29105"/>
    </ligand>
</feature>
<evidence type="ECO:0000256" key="3">
    <source>
        <dbReference type="ARBA" id="ARBA00011738"/>
    </source>
</evidence>
<dbReference type="PANTHER" id="PTHR43326:SF1">
    <property type="entry name" value="METHIONINE--TRNA LIGASE, MITOCHONDRIAL"/>
    <property type="match status" value="1"/>
</dbReference>
<evidence type="ECO:0000256" key="9">
    <source>
        <dbReference type="ARBA" id="ARBA00022833"/>
    </source>
</evidence>
<keyword evidence="5 15" id="KW-0820">tRNA-binding</keyword>
<dbReference type="EMBL" id="ACJN02000002">
    <property type="protein sequence ID" value="EFI34443.1"/>
    <property type="molecule type" value="Genomic_DNA"/>
</dbReference>
<dbReference type="InterPro" id="IPR014729">
    <property type="entry name" value="Rossmann-like_a/b/a_fold"/>
</dbReference>
<dbReference type="Pfam" id="PF01406">
    <property type="entry name" value="tRNA-synt_1e"/>
    <property type="match status" value="1"/>
</dbReference>
<evidence type="ECO:0000256" key="8">
    <source>
        <dbReference type="ARBA" id="ARBA00022741"/>
    </source>
</evidence>
<evidence type="ECO:0000313" key="19">
    <source>
        <dbReference type="Proteomes" id="UP000005496"/>
    </source>
</evidence>
<dbReference type="SUPFAM" id="SSF50249">
    <property type="entry name" value="Nucleic acid-binding proteins"/>
    <property type="match status" value="1"/>
</dbReference>
<dbReference type="Gene3D" id="3.40.50.620">
    <property type="entry name" value="HUPs"/>
    <property type="match status" value="1"/>
</dbReference>
<sequence>MESFFVSTPIYYVNARPHLGHAYTTIVADSINRLHRLRQKDTFFLTGTDEHGDKIVEAAEKNGLAPKEYADRISALFKEAWPWLEVENSAFIRTTDPEHVKCVQRFLNTVYENGDIYFGEYGGHYCFGCECFYMEKELQDGLCPDHLEKPRYLKEENYFFRMTRYLPALREHILNHPEFIQPERYRNEVLGMLGDELTDLCISRPKSRLTWGIELPFDSNFVTYVWFDALINYISALGWPHGEAFKRYWPGAYHLVAKDILKPHAVFWPTMLMSAGVDLYQGLRVHGYWTVQEAKMSKSLGNVVQPMDMVDKYGLAPFRYFLLREMQFGLDASFSEEALVNRLNSDLANDLGNLCSRTLAMTNKYFQGLVPEKSGLSQEDQEVVDAGLTALDEYVRLFGDFQFSKGLSVLWAFIGRLNKYVDASAPWVLYKEGQTERLQNVMYVLLEGLRKIALHLWPVMPSSSEELLSQLGTGFDLHKVDLEQEAGHWSGLKPGVRVAKKSNLFPRRELELKQETGKEKKDGAKAAESPQTSQVSFEDFLKLNMVTGRVLQADKVQGADKLLKLEVDIGEKKPRLIVAGLAQHFEPGDMQGRQVVVLANLAPKKIRGVTSHGMVLAVRHGQDMVLLTTTEGTEPGSRVS</sequence>
<proteinExistence type="inferred from homology"/>
<dbReference type="SUPFAM" id="SSF47323">
    <property type="entry name" value="Anticodon-binding domain of a subclass of class I aminoacyl-tRNA synthetases"/>
    <property type="match status" value="1"/>
</dbReference>
<dbReference type="GO" id="GO:0006431">
    <property type="term" value="P:methionyl-tRNA aminoacylation"/>
    <property type="evidence" value="ECO:0007669"/>
    <property type="project" value="UniProtKB-UniRule"/>
</dbReference>
<dbReference type="CDD" id="cd07957">
    <property type="entry name" value="Anticodon_Ia_Met"/>
    <property type="match status" value="1"/>
</dbReference>
<evidence type="ECO:0000256" key="6">
    <source>
        <dbReference type="ARBA" id="ARBA00022598"/>
    </source>
</evidence>
<dbReference type="NCBIfam" id="TIGR00398">
    <property type="entry name" value="metG"/>
    <property type="match status" value="1"/>
</dbReference>
<comment type="cofactor">
    <cofactor evidence="15">
        <name>Zn(2+)</name>
        <dbReference type="ChEBI" id="CHEBI:29105"/>
    </cofactor>
    <text evidence="15">Binds 1 zinc ion per subunit.</text>
</comment>
<keyword evidence="10 15" id="KW-0067">ATP-binding</keyword>
<dbReference type="Pfam" id="PF09334">
    <property type="entry name" value="tRNA-synt_1g"/>
    <property type="match status" value="1"/>
</dbReference>
<feature type="compositionally biased region" description="Basic and acidic residues" evidence="16">
    <location>
        <begin position="509"/>
        <end position="525"/>
    </location>
</feature>
<evidence type="ECO:0000313" key="18">
    <source>
        <dbReference type="EMBL" id="EFI34443.1"/>
    </source>
</evidence>
<keyword evidence="11 15" id="KW-0694">RNA-binding</keyword>
<dbReference type="GO" id="GO:0000049">
    <property type="term" value="F:tRNA binding"/>
    <property type="evidence" value="ECO:0007669"/>
    <property type="project" value="UniProtKB-UniRule"/>
</dbReference>
<evidence type="ECO:0000256" key="1">
    <source>
        <dbReference type="ARBA" id="ARBA00003314"/>
    </source>
</evidence>
<dbReference type="AlphaFoldDB" id="D6SNW7"/>
<dbReference type="Gene3D" id="2.40.50.140">
    <property type="entry name" value="Nucleic acid-binding proteins"/>
    <property type="match status" value="1"/>
</dbReference>
<evidence type="ECO:0000256" key="11">
    <source>
        <dbReference type="ARBA" id="ARBA00022884"/>
    </source>
</evidence>
<keyword evidence="13 15" id="KW-0030">Aminoacyl-tRNA synthetase</keyword>
<dbReference type="InterPro" id="IPR015413">
    <property type="entry name" value="Methionyl/Leucyl_tRNA_Synth"/>
</dbReference>
<comment type="catalytic activity">
    <reaction evidence="14 15">
        <text>tRNA(Met) + L-methionine + ATP = L-methionyl-tRNA(Met) + AMP + diphosphate</text>
        <dbReference type="Rhea" id="RHEA:13481"/>
        <dbReference type="Rhea" id="RHEA-COMP:9667"/>
        <dbReference type="Rhea" id="RHEA-COMP:9698"/>
        <dbReference type="ChEBI" id="CHEBI:30616"/>
        <dbReference type="ChEBI" id="CHEBI:33019"/>
        <dbReference type="ChEBI" id="CHEBI:57844"/>
        <dbReference type="ChEBI" id="CHEBI:78442"/>
        <dbReference type="ChEBI" id="CHEBI:78530"/>
        <dbReference type="ChEBI" id="CHEBI:456215"/>
        <dbReference type="EC" id="6.1.1.10"/>
    </reaction>
</comment>
<feature type="binding site" evidence="15">
    <location>
        <position position="126"/>
    </location>
    <ligand>
        <name>Zn(2+)</name>
        <dbReference type="ChEBI" id="CHEBI:29105"/>
    </ligand>
</feature>
<keyword evidence="12 15" id="KW-0648">Protein biosynthesis</keyword>
<dbReference type="InterPro" id="IPR033911">
    <property type="entry name" value="MetRS_core"/>
</dbReference>
<dbReference type="InterPro" id="IPR012340">
    <property type="entry name" value="NA-bd_OB-fold"/>
</dbReference>
<accession>D6SNW7</accession>
<dbReference type="InterPro" id="IPR002547">
    <property type="entry name" value="tRNA-bd_dom"/>
</dbReference>
<gene>
    <name evidence="15" type="primary">metG</name>
    <name evidence="18" type="ORF">Dthio_PD1802</name>
</gene>
<dbReference type="InterPro" id="IPR014758">
    <property type="entry name" value="Met-tRNA_synth"/>
</dbReference>
<keyword evidence="9 15" id="KW-0862">Zinc</keyword>
<feature type="short sequence motif" description="'HIGH' region" evidence="15">
    <location>
        <begin position="11"/>
        <end position="21"/>
    </location>
</feature>
<evidence type="ECO:0000256" key="7">
    <source>
        <dbReference type="ARBA" id="ARBA00022723"/>
    </source>
</evidence>
<feature type="region of interest" description="Disordered" evidence="16">
    <location>
        <begin position="509"/>
        <end position="531"/>
    </location>
</feature>
<evidence type="ECO:0000256" key="15">
    <source>
        <dbReference type="HAMAP-Rule" id="MF_01228"/>
    </source>
</evidence>
<name>D6SNW7_9BACT</name>
<keyword evidence="4 15" id="KW-0963">Cytoplasm</keyword>
<dbReference type="GO" id="GO:0005524">
    <property type="term" value="F:ATP binding"/>
    <property type="evidence" value="ECO:0007669"/>
    <property type="project" value="UniProtKB-UniRule"/>
</dbReference>
<dbReference type="EC" id="6.1.1.10" evidence="15"/>
<dbReference type="CDD" id="cd02800">
    <property type="entry name" value="tRNA_bind_EcMetRS_like"/>
    <property type="match status" value="1"/>
</dbReference>
<evidence type="ECO:0000256" key="13">
    <source>
        <dbReference type="ARBA" id="ARBA00023146"/>
    </source>
</evidence>
<protein>
    <recommendedName>
        <fullName evidence="15">Methionine--tRNA ligase</fullName>
        <ecNumber evidence="15">6.1.1.10</ecNumber>
    </recommendedName>
    <alternativeName>
        <fullName evidence="15">Methionyl-tRNA synthetase</fullName>
        <shortName evidence="15">MetRS</shortName>
    </alternativeName>
</protein>
<dbReference type="CDD" id="cd00814">
    <property type="entry name" value="MetRS_core"/>
    <property type="match status" value="1"/>
</dbReference>
<feature type="short sequence motif" description="'KMSKS' region" evidence="15">
    <location>
        <begin position="295"/>
        <end position="299"/>
    </location>
</feature>
<dbReference type="HAMAP" id="MF_01228">
    <property type="entry name" value="Met_tRNA_synth_type2"/>
    <property type="match status" value="1"/>
</dbReference>
<dbReference type="Pfam" id="PF19303">
    <property type="entry name" value="Anticodon_3"/>
    <property type="match status" value="1"/>
</dbReference>
<comment type="subcellular location">
    <subcellularLocation>
        <location evidence="2 15">Cytoplasm</location>
    </subcellularLocation>
</comment>
<dbReference type="GO" id="GO:0004825">
    <property type="term" value="F:methionine-tRNA ligase activity"/>
    <property type="evidence" value="ECO:0007669"/>
    <property type="project" value="UniProtKB-UniRule"/>
</dbReference>
<evidence type="ECO:0000256" key="12">
    <source>
        <dbReference type="ARBA" id="ARBA00022917"/>
    </source>
</evidence>
<dbReference type="Proteomes" id="UP000005496">
    <property type="component" value="Unassembled WGS sequence"/>
</dbReference>
<comment type="function">
    <text evidence="1 15">Is required not only for elongation of protein synthesis but also for the initiation of all mRNA translation through initiator tRNA(fMet) aminoacylation.</text>
</comment>
<evidence type="ECO:0000256" key="14">
    <source>
        <dbReference type="ARBA" id="ARBA00047364"/>
    </source>
</evidence>
<evidence type="ECO:0000256" key="10">
    <source>
        <dbReference type="ARBA" id="ARBA00022840"/>
    </source>
</evidence>
<dbReference type="Pfam" id="PF01588">
    <property type="entry name" value="tRNA_bind"/>
    <property type="match status" value="1"/>
</dbReference>
<feature type="domain" description="TRNA-binding" evidence="17">
    <location>
        <begin position="539"/>
        <end position="640"/>
    </location>
</feature>
<dbReference type="InterPro" id="IPR023457">
    <property type="entry name" value="Met-tRNA_synth_2"/>
</dbReference>
<dbReference type="PROSITE" id="PS50886">
    <property type="entry name" value="TRBD"/>
    <property type="match status" value="1"/>
</dbReference>
<feature type="binding site" evidence="15">
    <location>
        <position position="129"/>
    </location>
    <ligand>
        <name>Zn(2+)</name>
        <dbReference type="ChEBI" id="CHEBI:29105"/>
    </ligand>
</feature>
<evidence type="ECO:0000259" key="17">
    <source>
        <dbReference type="PROSITE" id="PS50886"/>
    </source>
</evidence>
<dbReference type="InterPro" id="IPR041872">
    <property type="entry name" value="Anticodon_Met"/>
</dbReference>
<dbReference type="Gene3D" id="1.10.730.10">
    <property type="entry name" value="Isoleucyl-tRNA Synthetase, Domain 1"/>
    <property type="match status" value="1"/>
</dbReference>
<comment type="caution">
    <text evidence="18">The sequence shown here is derived from an EMBL/GenBank/DDBJ whole genome shotgun (WGS) entry which is preliminary data.</text>
</comment>
<dbReference type="GO" id="GO:0005737">
    <property type="term" value="C:cytoplasm"/>
    <property type="evidence" value="ECO:0007669"/>
    <property type="project" value="UniProtKB-SubCell"/>
</dbReference>
<dbReference type="FunFam" id="2.170.220.10:FF:000003">
    <property type="entry name" value="Methionine--tRNA ligase"/>
    <property type="match status" value="1"/>
</dbReference>
<dbReference type="NCBIfam" id="TIGR00399">
    <property type="entry name" value="metG_C_term"/>
    <property type="match status" value="1"/>
</dbReference>
<evidence type="ECO:0000256" key="4">
    <source>
        <dbReference type="ARBA" id="ARBA00022490"/>
    </source>
</evidence>
<dbReference type="InterPro" id="IPR032678">
    <property type="entry name" value="tRNA-synt_1_cat_dom"/>
</dbReference>
<dbReference type="GO" id="GO:0046872">
    <property type="term" value="F:metal ion binding"/>
    <property type="evidence" value="ECO:0007669"/>
    <property type="project" value="UniProtKB-KW"/>
</dbReference>
<keyword evidence="7 15" id="KW-0479">Metal-binding</keyword>